<evidence type="ECO:0000259" key="10">
    <source>
        <dbReference type="PROSITE" id="PS50893"/>
    </source>
</evidence>
<feature type="transmembrane region" description="Helical" evidence="9">
    <location>
        <begin position="326"/>
        <end position="346"/>
    </location>
</feature>
<dbReference type="SMART" id="SM00382">
    <property type="entry name" value="AAA"/>
    <property type="match status" value="1"/>
</dbReference>
<dbReference type="GO" id="GO:0140359">
    <property type="term" value="F:ABC-type transporter activity"/>
    <property type="evidence" value="ECO:0007669"/>
    <property type="project" value="InterPro"/>
</dbReference>
<dbReference type="SUPFAM" id="SSF52540">
    <property type="entry name" value="P-loop containing nucleoside triphosphate hydrolases"/>
    <property type="match status" value="1"/>
</dbReference>
<keyword evidence="3" id="KW-0813">Transport</keyword>
<dbReference type="GO" id="GO:0032217">
    <property type="term" value="F:riboflavin transmembrane transporter activity"/>
    <property type="evidence" value="ECO:0007669"/>
    <property type="project" value="TreeGrafter"/>
</dbReference>
<evidence type="ECO:0000256" key="8">
    <source>
        <dbReference type="ARBA" id="ARBA00023136"/>
    </source>
</evidence>
<feature type="transmembrane region" description="Helical" evidence="9">
    <location>
        <begin position="538"/>
        <end position="558"/>
    </location>
</feature>
<dbReference type="CDD" id="cd03213">
    <property type="entry name" value="ABCG_EPDR"/>
    <property type="match status" value="1"/>
</dbReference>
<dbReference type="Pfam" id="PF00005">
    <property type="entry name" value="ABC_tran"/>
    <property type="match status" value="1"/>
</dbReference>
<dbReference type="InterPro" id="IPR050352">
    <property type="entry name" value="ABCG_transporters"/>
</dbReference>
<dbReference type="Gene3D" id="3.40.50.300">
    <property type="entry name" value="P-loop containing nucleotide triphosphate hydrolases"/>
    <property type="match status" value="1"/>
</dbReference>
<dbReference type="AlphaFoldDB" id="A0A8C2XBV4"/>
<protein>
    <submittedName>
        <fullName evidence="11">ATP-binding cassette, sub-family G (WHITE), member 2a</fullName>
    </submittedName>
</protein>
<evidence type="ECO:0000256" key="6">
    <source>
        <dbReference type="ARBA" id="ARBA00022840"/>
    </source>
</evidence>
<reference evidence="11" key="2">
    <citation type="submission" date="2025-09" db="UniProtKB">
        <authorList>
            <consortium name="Ensembl"/>
        </authorList>
    </citation>
    <scope>IDENTIFICATION</scope>
</reference>
<accession>A0A8C2XBV4</accession>
<feature type="domain" description="ABC transporter" evidence="10">
    <location>
        <begin position="5"/>
        <end position="226"/>
    </location>
</feature>
<name>A0A8C2XBV4_CYCLU</name>
<evidence type="ECO:0000256" key="9">
    <source>
        <dbReference type="SAM" id="Phobius"/>
    </source>
</evidence>
<dbReference type="InterPro" id="IPR003593">
    <property type="entry name" value="AAA+_ATPase"/>
</dbReference>
<dbReference type="InterPro" id="IPR013525">
    <property type="entry name" value="ABC2_TM"/>
</dbReference>
<dbReference type="Ensembl" id="ENSCLMT00005017480.1">
    <property type="protein sequence ID" value="ENSCLMP00005016491.1"/>
    <property type="gene ID" value="ENSCLMG00005004867.1"/>
</dbReference>
<dbReference type="GO" id="GO:0016324">
    <property type="term" value="C:apical plasma membrane"/>
    <property type="evidence" value="ECO:0007669"/>
    <property type="project" value="UniProtKB-ARBA"/>
</dbReference>
<evidence type="ECO:0000256" key="3">
    <source>
        <dbReference type="ARBA" id="ARBA00022448"/>
    </source>
</evidence>
<dbReference type="PANTHER" id="PTHR48041:SF121">
    <property type="entry name" value="ATP-BINDING CASSETTE SUB-FAMILY G MEMBER 2 ISOFORM X1"/>
    <property type="match status" value="1"/>
</dbReference>
<keyword evidence="12" id="KW-1185">Reference proteome</keyword>
<reference evidence="11" key="1">
    <citation type="submission" date="2025-08" db="UniProtKB">
        <authorList>
            <consortium name="Ensembl"/>
        </authorList>
    </citation>
    <scope>IDENTIFICATION</scope>
</reference>
<evidence type="ECO:0000313" key="12">
    <source>
        <dbReference type="Proteomes" id="UP000694565"/>
    </source>
</evidence>
<dbReference type="GO" id="GO:0016887">
    <property type="term" value="F:ATP hydrolysis activity"/>
    <property type="evidence" value="ECO:0007669"/>
    <property type="project" value="InterPro"/>
</dbReference>
<evidence type="ECO:0000256" key="5">
    <source>
        <dbReference type="ARBA" id="ARBA00022741"/>
    </source>
</evidence>
<sequence>FFFFASRSGLMKPGLNAIMGATGSGKSSFLDVLAARKDPAGLSGEVLIDGAHQPPNFKCLSGYVVQDDVVMGTLTVRENFRFSAALRLPKSVSQKEKEEKVEKLIQELGLGRVADSRVGTQLIRGISGGERKRTNIGMELIIDPPVLFLDEPTTGLDASTANSVLLLLKRMADSGRTIILSIHQPRYSIYRLFDSLTLLVNGKQVYHGPAQTALEYFSDIGYTCEPHNNPADFFLDIINGDSTAVALNKSVTMSRQGIEDKLVEEYRSSSSFKLTKAELERIVQGKPTTTTAPSRTITYNTGFLTQFRWVLKRTFRNLMLNPQTSVAQIAVTLFLALVVGAIFFDVKEDQSGMQNRFGALFFITVNQCFSSLSSAELFIAERKLFMWDIVLFLFGVLRPHKLNVLFLFGEISLKPTAGAFFTFMFTVTLVAYTATAMALAISADQTVVAIANIFMTIACVFMMIFAGLLVNLPSIVSWLSWLKYLSIPRYGLGALQVNEFTGLNFCRGFNSSITPPGLSCTGEEFLEEQGVDFSTWGFWQNHLALGVMTFCFLAIAYLKLRFIRKFT</sequence>
<dbReference type="PANTHER" id="PTHR48041">
    <property type="entry name" value="ABC TRANSPORTER G FAMILY MEMBER 28"/>
    <property type="match status" value="1"/>
</dbReference>
<dbReference type="InterPro" id="IPR027417">
    <property type="entry name" value="P-loop_NTPase"/>
</dbReference>
<feature type="transmembrane region" description="Helical" evidence="9">
    <location>
        <begin position="453"/>
        <end position="476"/>
    </location>
</feature>
<dbReference type="GO" id="GO:0015562">
    <property type="term" value="F:efflux transmembrane transporter activity"/>
    <property type="evidence" value="ECO:0007669"/>
    <property type="project" value="UniProtKB-ARBA"/>
</dbReference>
<keyword evidence="7 9" id="KW-1133">Transmembrane helix</keyword>
<dbReference type="GeneTree" id="ENSGT00940000166038"/>
<organism evidence="11 12">
    <name type="scientific">Cyclopterus lumpus</name>
    <name type="common">Lumpsucker</name>
    <dbReference type="NCBI Taxonomy" id="8103"/>
    <lineage>
        <taxon>Eukaryota</taxon>
        <taxon>Metazoa</taxon>
        <taxon>Chordata</taxon>
        <taxon>Craniata</taxon>
        <taxon>Vertebrata</taxon>
        <taxon>Euteleostomi</taxon>
        <taxon>Actinopterygii</taxon>
        <taxon>Neopterygii</taxon>
        <taxon>Teleostei</taxon>
        <taxon>Neoteleostei</taxon>
        <taxon>Acanthomorphata</taxon>
        <taxon>Eupercaria</taxon>
        <taxon>Perciformes</taxon>
        <taxon>Cottioidei</taxon>
        <taxon>Cottales</taxon>
        <taxon>Cyclopteridae</taxon>
        <taxon>Cyclopterus</taxon>
    </lineage>
</organism>
<gene>
    <name evidence="11" type="primary">abcg2a</name>
</gene>
<dbReference type="PROSITE" id="PS50893">
    <property type="entry name" value="ABC_TRANSPORTER_2"/>
    <property type="match status" value="1"/>
</dbReference>
<dbReference type="Pfam" id="PF19055">
    <property type="entry name" value="ABC2_membrane_7"/>
    <property type="match status" value="1"/>
</dbReference>
<dbReference type="FunFam" id="3.40.50.300:FF:000622">
    <property type="entry name" value="ATP-binding cassette sub-family G member 2"/>
    <property type="match status" value="1"/>
</dbReference>
<feature type="transmembrane region" description="Helical" evidence="9">
    <location>
        <begin position="420"/>
        <end position="441"/>
    </location>
</feature>
<keyword evidence="6" id="KW-0067">ATP-binding</keyword>
<evidence type="ECO:0000313" key="11">
    <source>
        <dbReference type="Ensembl" id="ENSCLMP00005016491.1"/>
    </source>
</evidence>
<keyword evidence="5" id="KW-0547">Nucleotide-binding</keyword>
<comment type="subcellular location">
    <subcellularLocation>
        <location evidence="1">Membrane</location>
        <topology evidence="1">Multi-pass membrane protein</topology>
    </subcellularLocation>
</comment>
<dbReference type="GO" id="GO:0005524">
    <property type="term" value="F:ATP binding"/>
    <property type="evidence" value="ECO:0007669"/>
    <property type="project" value="UniProtKB-KW"/>
</dbReference>
<proteinExistence type="inferred from homology"/>
<dbReference type="InterPro" id="IPR043926">
    <property type="entry name" value="ABCG_dom"/>
</dbReference>
<keyword evidence="8 9" id="KW-0472">Membrane</keyword>
<evidence type="ECO:0000256" key="7">
    <source>
        <dbReference type="ARBA" id="ARBA00022989"/>
    </source>
</evidence>
<dbReference type="Pfam" id="PF01061">
    <property type="entry name" value="ABC2_membrane"/>
    <property type="match status" value="2"/>
</dbReference>
<comment type="similarity">
    <text evidence="2">Belongs to the ABC transporter superfamily. ABCG family. Eye pigment precursor importer (TC 3.A.1.204) subfamily.</text>
</comment>
<keyword evidence="4 9" id="KW-0812">Transmembrane</keyword>
<evidence type="ECO:0000256" key="4">
    <source>
        <dbReference type="ARBA" id="ARBA00022692"/>
    </source>
</evidence>
<evidence type="ECO:0000256" key="2">
    <source>
        <dbReference type="ARBA" id="ARBA00005814"/>
    </source>
</evidence>
<evidence type="ECO:0000256" key="1">
    <source>
        <dbReference type="ARBA" id="ARBA00004141"/>
    </source>
</evidence>
<dbReference type="Proteomes" id="UP000694565">
    <property type="component" value="Unplaced"/>
</dbReference>
<dbReference type="InterPro" id="IPR003439">
    <property type="entry name" value="ABC_transporter-like_ATP-bd"/>
</dbReference>